<dbReference type="GO" id="GO:0008168">
    <property type="term" value="F:methyltransferase activity"/>
    <property type="evidence" value="ECO:0007669"/>
    <property type="project" value="UniProtKB-KW"/>
</dbReference>
<dbReference type="Gene3D" id="3.90.1150.10">
    <property type="entry name" value="Aspartate Aminotransferase, domain 1"/>
    <property type="match status" value="1"/>
</dbReference>
<name>A0A0F5FP72_9HYPH</name>
<dbReference type="SUPFAM" id="SSF53383">
    <property type="entry name" value="PLP-dependent transferases"/>
    <property type="match status" value="1"/>
</dbReference>
<dbReference type="InterPro" id="IPR015422">
    <property type="entry name" value="PyrdxlP-dep_Trfase_small"/>
</dbReference>
<evidence type="ECO:0000313" key="16">
    <source>
        <dbReference type="Proteomes" id="UP000033632"/>
    </source>
</evidence>
<evidence type="ECO:0000256" key="12">
    <source>
        <dbReference type="HAMAP-Rule" id="MF_00051"/>
    </source>
</evidence>
<dbReference type="GO" id="GO:0004372">
    <property type="term" value="F:glycine hydroxymethyltransferase activity"/>
    <property type="evidence" value="ECO:0007669"/>
    <property type="project" value="UniProtKB-UniRule"/>
</dbReference>
<dbReference type="InterPro" id="IPR049943">
    <property type="entry name" value="Ser_HO-MeTrfase-like"/>
</dbReference>
<dbReference type="AlphaFoldDB" id="A0A0F5FP72"/>
<comment type="subcellular location">
    <subcellularLocation>
        <location evidence="2 12">Cytoplasm</location>
    </subcellularLocation>
</comment>
<dbReference type="OrthoDB" id="9803846at2"/>
<dbReference type="InterPro" id="IPR019798">
    <property type="entry name" value="Ser_HO-MeTrfase_PLP_BS"/>
</dbReference>
<keyword evidence="5 12" id="KW-0963">Cytoplasm</keyword>
<dbReference type="GO" id="GO:0030170">
    <property type="term" value="F:pyridoxal phosphate binding"/>
    <property type="evidence" value="ECO:0007669"/>
    <property type="project" value="UniProtKB-UniRule"/>
</dbReference>
<feature type="binding site" evidence="12">
    <location>
        <begin position="125"/>
        <end position="127"/>
    </location>
    <ligand>
        <name>(6S)-5,6,7,8-tetrahydrofolate</name>
        <dbReference type="ChEBI" id="CHEBI:57453"/>
    </ligand>
</feature>
<evidence type="ECO:0000256" key="10">
    <source>
        <dbReference type="ARBA" id="ARBA00051216"/>
    </source>
</evidence>
<dbReference type="GO" id="GO:0032259">
    <property type="term" value="P:methylation"/>
    <property type="evidence" value="ECO:0007669"/>
    <property type="project" value="UniProtKB-KW"/>
</dbReference>
<proteinExistence type="inferred from homology"/>
<comment type="pathway">
    <text evidence="12">Amino-acid biosynthesis; glycine biosynthesis; glycine from L-serine: step 1/1.</text>
</comment>
<keyword evidence="6 12" id="KW-0554">One-carbon metabolism</keyword>
<comment type="subunit">
    <text evidence="4 12">Homodimer.</text>
</comment>
<comment type="caution">
    <text evidence="12">Lacks conserved residue(s) required for the propagation of feature annotation.</text>
</comment>
<dbReference type="EC" id="2.1.2.1" evidence="12"/>
<comment type="pathway">
    <text evidence="12">One-carbon metabolism; tetrahydrofolate interconversion.</text>
</comment>
<evidence type="ECO:0000256" key="1">
    <source>
        <dbReference type="ARBA" id="ARBA00001933"/>
    </source>
</evidence>
<dbReference type="PATRIC" id="fig|443610.3.peg.1714"/>
<dbReference type="GO" id="GO:0019264">
    <property type="term" value="P:glycine biosynthetic process from serine"/>
    <property type="evidence" value="ECO:0007669"/>
    <property type="project" value="UniProtKB-UniRule"/>
</dbReference>
<dbReference type="HAMAP" id="MF_00051">
    <property type="entry name" value="SHMT"/>
    <property type="match status" value="1"/>
</dbReference>
<dbReference type="PIRSF" id="PIRSF000412">
    <property type="entry name" value="SHMT"/>
    <property type="match status" value="1"/>
</dbReference>
<dbReference type="FunFam" id="3.40.640.10:FF:000001">
    <property type="entry name" value="Serine hydroxymethyltransferase"/>
    <property type="match status" value="1"/>
</dbReference>
<keyword evidence="7 12" id="KW-0028">Amino-acid biosynthesis</keyword>
<dbReference type="InterPro" id="IPR001085">
    <property type="entry name" value="Ser_HO-MeTrfase"/>
</dbReference>
<evidence type="ECO:0000256" key="5">
    <source>
        <dbReference type="ARBA" id="ARBA00022490"/>
    </source>
</evidence>
<evidence type="ECO:0000256" key="6">
    <source>
        <dbReference type="ARBA" id="ARBA00022563"/>
    </source>
</evidence>
<comment type="catalytic activity">
    <reaction evidence="12">
        <text>(6R)-5,10-methylene-5,6,7,8-tetrahydrofolate + glycine + H2O = (6S)-5,6,7,8-tetrahydrofolate + L-serine</text>
        <dbReference type="Rhea" id="RHEA:15481"/>
        <dbReference type="ChEBI" id="CHEBI:15377"/>
        <dbReference type="ChEBI" id="CHEBI:15636"/>
        <dbReference type="ChEBI" id="CHEBI:33384"/>
        <dbReference type="ChEBI" id="CHEBI:57305"/>
        <dbReference type="ChEBI" id="CHEBI:57453"/>
        <dbReference type="EC" id="2.1.2.1"/>
    </reaction>
</comment>
<accession>A0A0F5FP72</accession>
<dbReference type="Proteomes" id="UP000033632">
    <property type="component" value="Unassembled WGS sequence"/>
</dbReference>
<evidence type="ECO:0000259" key="14">
    <source>
        <dbReference type="Pfam" id="PF00464"/>
    </source>
</evidence>
<dbReference type="EMBL" id="JZEX01000144">
    <property type="protein sequence ID" value="KKB10608.1"/>
    <property type="molecule type" value="Genomic_DNA"/>
</dbReference>
<dbReference type="GO" id="GO:0005829">
    <property type="term" value="C:cytosol"/>
    <property type="evidence" value="ECO:0007669"/>
    <property type="project" value="TreeGrafter"/>
</dbReference>
<dbReference type="PANTHER" id="PTHR11680">
    <property type="entry name" value="SERINE HYDROXYMETHYLTRANSFERASE"/>
    <property type="match status" value="1"/>
</dbReference>
<dbReference type="GO" id="GO:0050413">
    <property type="term" value="F:D-alanine 2-hydroxymethyltransferase activity"/>
    <property type="evidence" value="ECO:0007669"/>
    <property type="project" value="UniProtKB-EC"/>
</dbReference>
<dbReference type="STRING" id="443610.VE25_17075"/>
<dbReference type="InterPro" id="IPR015421">
    <property type="entry name" value="PyrdxlP-dep_Trfase_major"/>
</dbReference>
<dbReference type="NCBIfam" id="NF000586">
    <property type="entry name" value="PRK00011.1"/>
    <property type="match status" value="1"/>
</dbReference>
<evidence type="ECO:0000256" key="2">
    <source>
        <dbReference type="ARBA" id="ARBA00004496"/>
    </source>
</evidence>
<comment type="function">
    <text evidence="12">Catalyzes the reversible interconversion of serine and glycine with tetrahydrofolate (THF) serving as the one-carbon carrier. This reaction serves as the major source of one-carbon groups required for the biosynthesis of purines, thymidylate, methionine, and other important biomolecules. Also exhibits THF-independent aldolase activity toward beta-hydroxyamino acids, producing glycine and aldehydes, via a retro-aldol mechanism.</text>
</comment>
<organism evidence="15 16">
    <name type="scientific">Devosia geojensis</name>
    <dbReference type="NCBI Taxonomy" id="443610"/>
    <lineage>
        <taxon>Bacteria</taxon>
        <taxon>Pseudomonadati</taxon>
        <taxon>Pseudomonadota</taxon>
        <taxon>Alphaproteobacteria</taxon>
        <taxon>Hyphomicrobiales</taxon>
        <taxon>Devosiaceae</taxon>
        <taxon>Devosia</taxon>
    </lineage>
</organism>
<dbReference type="GO" id="GO:0035999">
    <property type="term" value="P:tetrahydrofolate interconversion"/>
    <property type="evidence" value="ECO:0007669"/>
    <property type="project" value="UniProtKB-UniRule"/>
</dbReference>
<comment type="cofactor">
    <cofactor evidence="1 12 13">
        <name>pyridoxal 5'-phosphate</name>
        <dbReference type="ChEBI" id="CHEBI:597326"/>
    </cofactor>
</comment>
<keyword evidence="9 12" id="KW-0663">Pyridoxal phosphate</keyword>
<comment type="caution">
    <text evidence="15">The sequence shown here is derived from an EMBL/GenBank/DDBJ whole genome shotgun (WGS) entry which is preliminary data.</text>
</comment>
<dbReference type="Pfam" id="PF00464">
    <property type="entry name" value="SHMT"/>
    <property type="match status" value="1"/>
</dbReference>
<feature type="domain" description="Serine hydroxymethyltransferase-like" evidence="14">
    <location>
        <begin position="9"/>
        <end position="385"/>
    </location>
</feature>
<gene>
    <name evidence="12 15" type="primary">glyA</name>
    <name evidence="15" type="ORF">VE25_17075</name>
</gene>
<keyword evidence="8 12" id="KW-0808">Transferase</keyword>
<dbReference type="Gene3D" id="3.40.640.10">
    <property type="entry name" value="Type I PLP-dependent aspartate aminotransferase-like (Major domain)"/>
    <property type="match status" value="1"/>
</dbReference>
<feature type="binding site" evidence="12">
    <location>
        <position position="245"/>
    </location>
    <ligand>
        <name>(6S)-5,6,7,8-tetrahydrofolate</name>
        <dbReference type="ChEBI" id="CHEBI:57453"/>
    </ligand>
</feature>
<evidence type="ECO:0000256" key="7">
    <source>
        <dbReference type="ARBA" id="ARBA00022605"/>
    </source>
</evidence>
<protein>
    <recommendedName>
        <fullName evidence="12">Serine hydroxymethyltransferase</fullName>
        <shortName evidence="12">SHMT</shortName>
        <shortName evidence="12">Serine methylase</shortName>
        <ecNumber evidence="12">2.1.2.1</ecNumber>
    </recommendedName>
</protein>
<comment type="function">
    <text evidence="11">Catalyzes the reversible interconversion of alpha-methyl-L-serine to D-alanine with tetrahydrofolate (THF) serving as the one-carbon carrier. Cannot use alpha-methyl-D-serine, L-serine, D-serine or L-alanine.</text>
</comment>
<dbReference type="PROSITE" id="PS00096">
    <property type="entry name" value="SHMT"/>
    <property type="match status" value="1"/>
</dbReference>
<feature type="site" description="Plays an important role in substrate specificity" evidence="12">
    <location>
        <position position="229"/>
    </location>
</feature>
<feature type="modified residue" description="N6-(pyridoxal phosphate)lysine" evidence="12 13">
    <location>
        <position position="230"/>
    </location>
</feature>
<dbReference type="UniPathway" id="UPA00288">
    <property type="reaction ID" value="UER01023"/>
</dbReference>
<evidence type="ECO:0000256" key="11">
    <source>
        <dbReference type="ARBA" id="ARBA00057572"/>
    </source>
</evidence>
<reference evidence="15 16" key="1">
    <citation type="submission" date="2015-03" db="EMBL/GenBank/DDBJ databases">
        <authorList>
            <person name="Hassan Y.I."/>
            <person name="Lepp D."/>
            <person name="Li X.-Z."/>
            <person name="Zhou T."/>
        </authorList>
    </citation>
    <scope>NUCLEOTIDE SEQUENCE [LARGE SCALE GENOMIC DNA]</scope>
    <source>
        <strain evidence="15 16">BD-c194</strain>
    </source>
</reference>
<dbReference type="UniPathway" id="UPA00193"/>
<evidence type="ECO:0000256" key="3">
    <source>
        <dbReference type="ARBA" id="ARBA00006376"/>
    </source>
</evidence>
<dbReference type="InterPro" id="IPR015424">
    <property type="entry name" value="PyrdxlP-dep_Trfase"/>
</dbReference>
<evidence type="ECO:0000256" key="13">
    <source>
        <dbReference type="PIRSR" id="PIRSR000412-50"/>
    </source>
</evidence>
<dbReference type="CDD" id="cd00378">
    <property type="entry name" value="SHMT"/>
    <property type="match status" value="1"/>
</dbReference>
<feature type="binding site" evidence="12">
    <location>
        <position position="121"/>
    </location>
    <ligand>
        <name>(6S)-5,6,7,8-tetrahydrofolate</name>
        <dbReference type="ChEBI" id="CHEBI:57453"/>
    </ligand>
</feature>
<keyword evidence="15" id="KW-0489">Methyltransferase</keyword>
<evidence type="ECO:0000256" key="4">
    <source>
        <dbReference type="ARBA" id="ARBA00011738"/>
    </source>
</evidence>
<comment type="catalytic activity">
    <reaction evidence="10">
        <text>(6R)-5,10-methylene-5,6,7,8-tetrahydrofolate + D-alanine + H2O = 2-methylserine + (6S)-5,6,7,8-tetrahydrofolate</text>
        <dbReference type="Rhea" id="RHEA:10064"/>
        <dbReference type="ChEBI" id="CHEBI:15377"/>
        <dbReference type="ChEBI" id="CHEBI:15636"/>
        <dbReference type="ChEBI" id="CHEBI:57416"/>
        <dbReference type="ChEBI" id="CHEBI:57453"/>
        <dbReference type="ChEBI" id="CHEBI:58275"/>
        <dbReference type="EC" id="2.1.2.7"/>
    </reaction>
</comment>
<evidence type="ECO:0000256" key="9">
    <source>
        <dbReference type="ARBA" id="ARBA00022898"/>
    </source>
</evidence>
<keyword evidence="16" id="KW-1185">Reference proteome</keyword>
<dbReference type="PANTHER" id="PTHR11680:SF50">
    <property type="entry name" value="SERINE HYDROXYMETHYLTRANSFERASE"/>
    <property type="match status" value="1"/>
</dbReference>
<evidence type="ECO:0000256" key="8">
    <source>
        <dbReference type="ARBA" id="ARBA00022679"/>
    </source>
</evidence>
<comment type="similarity">
    <text evidence="3 12">Belongs to the SHMT family.</text>
</comment>
<evidence type="ECO:0000313" key="15">
    <source>
        <dbReference type="EMBL" id="KKB10608.1"/>
    </source>
</evidence>
<dbReference type="InterPro" id="IPR039429">
    <property type="entry name" value="SHMT-like_dom"/>
</dbReference>
<sequence length="419" mass="44648">MDAYRDQLAAFDPGVFSSITAEERRQADGIELIPSENYTYPEVLAALGSVLTNKYSEGYPGRRYYGGQENTDAVENLARERACALFRAEHANVQPLSGSPMNQAVYFGLLQPGDTILAMDLSHGGHLTHGAPVSHMGKVFKFVRYKTRPDGGIDYDEVMDLARTHGPKLVLAGHSSYPREYDYAAFRRIADAVGARTMADISHIGGLVAANVLANPLDAGFDVVTTTTHKSLRGPRGGLILCKAELAKTIDSAVFPGLQGGPHMNQVAASAVTFKKAAEPEFVAYARQVLANAKALAAALAAGGARLVTGGTDNHLMVVDTVASFGLDGRQAEEALDRIGITVNRQIIPDDLRPPLRPSGIRLGTPASTTRGMGEADMEALAGWMIAALKAPEDGGLLASLHNEVATLCRRFPVPGVER</sequence>